<dbReference type="AlphaFoldDB" id="W9K4M3"/>
<dbReference type="VEuPathDB" id="FungiDB:FOZG_08395"/>
<evidence type="ECO:0000313" key="1">
    <source>
        <dbReference type="EMBL" id="EWZ39246.1"/>
    </source>
</evidence>
<dbReference type="EMBL" id="JH717900">
    <property type="protein sequence ID" value="EWZ39246.1"/>
    <property type="molecule type" value="Genomic_DNA"/>
</dbReference>
<sequence>MATTCSIDQLLLASIPNLPWPDGNYTKTLQAVVLTRDWKYDDTTHNVPNVIKGRMPTRLLVNGRLPLFKNEPGYLFYEGRETAMVMVVKGTMVVPVVLPTVILTKGAMLRPLAEQTANLLPSLTSESTPAPEVHDGGRPFSRFVHSLWQTLAKNTRQLQTLGMSMSAIDACFAGPHLLENRNAILNAVLPPAREVLKDGTFSLKDLLDLRHVSGDWPAGRQCVYLRIYTHPQDRPDYRYSDSSQADINKNVGFYIGSTNNAQRRNQQHEHATDNRSNSCYEMQHYRIARKSQKQHRHMIPLVVFDAIVPIHLLKMAEQTFILAFRSYQGVIHAPVNTGGSSGLVGLQRKGQFLSSIARPVMDAVAWPALKTRGCNMSSSLFEDQTRVELLCSPMVPGDASVRTFTTYRLRRNLYPPRNPNGSKYVSINLHEVNTGIIRHVVFGLPFGSLEMQGPKPGDSTGGYLVFEVMDDKKAHPKAWFGVPSIGPFENFDRASSFAVRYEWYDKDQQKWYSIPLSRWYWGLNFMKGHIAEGRTEKVLEPWRIAMDIVQAIEGIIYTEPLNDFKPQIRVGEVKMLQTDHLGQQYSWITRPMRTMPAPRYATFNENFALMYRQFNTQLTHVGPTEPIPRDADVLYRAPGDNRDVVRCDSCLYMGENVKCERDERITDAWVCKCCFILYRPCSFTALSDALELWGQGPPYRGAGGSARLRRVPSGPHRFMAYHLTMTEEEMVTVKAVPKPLSEHLLEPVDLDDGDGDDDVVAEVL</sequence>
<name>W9K4M3_FUSOX</name>
<organism evidence="1">
    <name type="scientific">Fusarium oxysporum Fo47</name>
    <dbReference type="NCBI Taxonomy" id="660027"/>
    <lineage>
        <taxon>Eukaryota</taxon>
        <taxon>Fungi</taxon>
        <taxon>Dikarya</taxon>
        <taxon>Ascomycota</taxon>
        <taxon>Pezizomycotina</taxon>
        <taxon>Sordariomycetes</taxon>
        <taxon>Hypocreomycetidae</taxon>
        <taxon>Hypocreales</taxon>
        <taxon>Nectriaceae</taxon>
        <taxon>Fusarium</taxon>
        <taxon>Fusarium oxysporum species complex</taxon>
    </lineage>
</organism>
<dbReference type="HOGENOM" id="CLU_375995_0_0_1"/>
<proteinExistence type="predicted"/>
<reference evidence="1" key="2">
    <citation type="submission" date="2012-06" db="EMBL/GenBank/DDBJ databases">
        <title>Annotation of the Genome Sequence of Fusarium oxysporum Fo47.</title>
        <authorList>
            <consortium name="The Broad Institute Genomics Platform"/>
            <person name="Ma L.-J."/>
            <person name="Corby-Kistler H."/>
            <person name="Broz K."/>
            <person name="Gale L.R."/>
            <person name="Jonkers W."/>
            <person name="O'Donnell K."/>
            <person name="Ploetz R."/>
            <person name="Steinberg C."/>
            <person name="Schwartz D.C."/>
            <person name="VanEtten H."/>
            <person name="Zhou S."/>
            <person name="Young S.K."/>
            <person name="Zeng Q."/>
            <person name="Gargeya S."/>
            <person name="Fitzgerald M."/>
            <person name="Abouelleil A."/>
            <person name="Alvarado L."/>
            <person name="Chapman S.B."/>
            <person name="Gainer-Dewar J."/>
            <person name="Goldberg J."/>
            <person name="Griggs A."/>
            <person name="Gujja S."/>
            <person name="Hansen M."/>
            <person name="Howarth C."/>
            <person name="Imamovic A."/>
            <person name="Ireland A."/>
            <person name="Larimer J."/>
            <person name="McCowan C."/>
            <person name="Murphy C."/>
            <person name="Pearson M."/>
            <person name="Poon T.W."/>
            <person name="Priest M."/>
            <person name="Roberts A."/>
            <person name="Saif S."/>
            <person name="Shea T."/>
            <person name="Sykes S."/>
            <person name="Wortman J."/>
            <person name="Nusbaum C."/>
            <person name="Birren B."/>
        </authorList>
    </citation>
    <scope>NUCLEOTIDE SEQUENCE</scope>
    <source>
        <strain evidence="1">Fo47</strain>
    </source>
</reference>
<dbReference type="Proteomes" id="UP000030766">
    <property type="component" value="Unassembled WGS sequence"/>
</dbReference>
<gene>
    <name evidence="1" type="ORF">FOZG_08395</name>
</gene>
<protein>
    <submittedName>
        <fullName evidence="1">Uncharacterized protein</fullName>
    </submittedName>
</protein>
<accession>W9K4M3</accession>
<reference evidence="1" key="1">
    <citation type="submission" date="2011-06" db="EMBL/GenBank/DDBJ databases">
        <title>The Genome Sequence of Fusarium oxysporum Fo47.</title>
        <authorList>
            <consortium name="The Broad Institute Genome Sequencing Platform"/>
            <person name="Ma L.-J."/>
            <person name="Gale L.R."/>
            <person name="Schwartz D.C."/>
            <person name="Zhou S."/>
            <person name="Corby-Kistler H."/>
            <person name="Young S.K."/>
            <person name="Zeng Q."/>
            <person name="Gargeya S."/>
            <person name="Fitzgerald M."/>
            <person name="Haas B."/>
            <person name="Abouelleil A."/>
            <person name="Alvarado L."/>
            <person name="Arachchi H.M."/>
            <person name="Berlin A."/>
            <person name="Brown A."/>
            <person name="Chapman S.B."/>
            <person name="Chen Z."/>
            <person name="Dunbar C."/>
            <person name="Freedman E."/>
            <person name="Gearin G."/>
            <person name="Gellesch M."/>
            <person name="Goldberg J."/>
            <person name="Griggs A."/>
            <person name="Gujja S."/>
            <person name="Heiman D."/>
            <person name="Howarth C."/>
            <person name="Larson L."/>
            <person name="Lui A."/>
            <person name="MacDonald P.J.P."/>
            <person name="Mehta T."/>
            <person name="Montmayeur A."/>
            <person name="Murphy C."/>
            <person name="Neiman D."/>
            <person name="Pearson M."/>
            <person name="Priest M."/>
            <person name="Roberts A."/>
            <person name="Saif S."/>
            <person name="Shea T."/>
            <person name="Shenoy N."/>
            <person name="Sisk P."/>
            <person name="Stolte C."/>
            <person name="Sykes S."/>
            <person name="Wortman J."/>
            <person name="Nusbaum C."/>
            <person name="Birren B."/>
        </authorList>
    </citation>
    <scope>NUCLEOTIDE SEQUENCE [LARGE SCALE GENOMIC DNA]</scope>
    <source>
        <strain evidence="1">Fo47</strain>
    </source>
</reference>